<keyword evidence="1" id="KW-0808">Transferase</keyword>
<dbReference type="Pfam" id="PF06293">
    <property type="entry name" value="Kdo"/>
    <property type="match status" value="1"/>
</dbReference>
<keyword evidence="2" id="KW-1185">Reference proteome</keyword>
<gene>
    <name evidence="1" type="ORF">LL252_14170</name>
</gene>
<keyword evidence="1" id="KW-0418">Kinase</keyword>
<organism evidence="1 2">
    <name type="scientific">Alloalcanivorax marinus</name>
    <dbReference type="NCBI Taxonomy" id="1177169"/>
    <lineage>
        <taxon>Bacteria</taxon>
        <taxon>Pseudomonadati</taxon>
        <taxon>Pseudomonadota</taxon>
        <taxon>Gammaproteobacteria</taxon>
        <taxon>Oceanospirillales</taxon>
        <taxon>Alcanivoracaceae</taxon>
        <taxon>Alloalcanivorax</taxon>
    </lineage>
</organism>
<name>A0A9Q3UNL5_9GAMM</name>
<dbReference type="EMBL" id="JAJGNA010000021">
    <property type="protein sequence ID" value="MCC4309715.1"/>
    <property type="molecule type" value="Genomic_DNA"/>
</dbReference>
<dbReference type="RefSeq" id="WP_228234483.1">
    <property type="nucleotide sequence ID" value="NZ_ARXL01000057.1"/>
</dbReference>
<dbReference type="AlphaFoldDB" id="A0A9Q3UNL5"/>
<dbReference type="InterPro" id="IPR027023">
    <property type="entry name" value="Put_LipoPS_kinase_InaA"/>
</dbReference>
<dbReference type="Proteomes" id="UP001108027">
    <property type="component" value="Unassembled WGS sequence"/>
</dbReference>
<protein>
    <submittedName>
        <fullName evidence="1">Lipopolysaccharide kinase InaA family protein</fullName>
    </submittedName>
</protein>
<accession>A0A9Q3UNL5</accession>
<dbReference type="InterPro" id="IPR011009">
    <property type="entry name" value="Kinase-like_dom_sf"/>
</dbReference>
<comment type="caution">
    <text evidence="1">The sequence shown here is derived from an EMBL/GenBank/DDBJ whole genome shotgun (WGS) entry which is preliminary data.</text>
</comment>
<sequence length="241" mass="27547">MKTVHVADAWRASLAEQGLSELQDWWHLSTDWVEPPNFRRGGWSGVSRLRVPGPDGAETLLYVKRQAGQRRRTLTSGGRARPTYFQDFLALSTFRDCPRVQWVFFAEDDDRAVLVTRAPDGFVDLGTFAARVEPARLFAGLIAVTAALSALHRRRIQHGACYPEHILIDPETLRVRLLDYERWRYRWSVTAAAHADLDQLLRRAPFLDTRGRDTLLRTARLYAPRLTLTAPPAPQRVFHHA</sequence>
<reference evidence="1" key="1">
    <citation type="submission" date="2021-10" db="EMBL/GenBank/DDBJ databases">
        <title>The diversity and Nitrogen Metabolism of Culturable Nitrate-Utilizing Bacteria Within the Oxygen Minimum Zone of the Changjiang (Yangtze River)Estuary.</title>
        <authorList>
            <person name="Zhang D."/>
            <person name="Zheng J."/>
            <person name="Liu S."/>
            <person name="He W."/>
        </authorList>
    </citation>
    <scope>NUCLEOTIDE SEQUENCE</scope>
    <source>
        <strain evidence="1">FXH-223</strain>
    </source>
</reference>
<dbReference type="SUPFAM" id="SSF56112">
    <property type="entry name" value="Protein kinase-like (PK-like)"/>
    <property type="match status" value="1"/>
</dbReference>
<proteinExistence type="predicted"/>
<evidence type="ECO:0000313" key="1">
    <source>
        <dbReference type="EMBL" id="MCC4309715.1"/>
    </source>
</evidence>
<dbReference type="PIRSF" id="PIRSF026326">
    <property type="entry name" value="InaA"/>
    <property type="match status" value="1"/>
</dbReference>
<dbReference type="GO" id="GO:0016301">
    <property type="term" value="F:kinase activity"/>
    <property type="evidence" value="ECO:0007669"/>
    <property type="project" value="UniProtKB-KW"/>
</dbReference>
<evidence type="ECO:0000313" key="2">
    <source>
        <dbReference type="Proteomes" id="UP001108027"/>
    </source>
</evidence>